<evidence type="ECO:0000313" key="7">
    <source>
        <dbReference type="Proteomes" id="UP000510647"/>
    </source>
</evidence>
<gene>
    <name evidence="6" type="ORF">HG537_0E02450</name>
</gene>
<name>A0A7H9HU59_9SACH</name>
<dbReference type="GO" id="GO:0051087">
    <property type="term" value="F:protein-folding chaperone binding"/>
    <property type="evidence" value="ECO:0007669"/>
    <property type="project" value="TreeGrafter"/>
</dbReference>
<evidence type="ECO:0000256" key="1">
    <source>
        <dbReference type="ARBA" id="ARBA00022723"/>
    </source>
</evidence>
<evidence type="ECO:0000313" key="6">
    <source>
        <dbReference type="EMBL" id="QLQ80890.1"/>
    </source>
</evidence>
<dbReference type="InterPro" id="IPR024158">
    <property type="entry name" value="Mt_import_TIM15"/>
</dbReference>
<protein>
    <recommendedName>
        <fullName evidence="5">DNL-type domain-containing protein</fullName>
    </recommendedName>
</protein>
<organism evidence="6 7">
    <name type="scientific">Torulaspora globosa</name>
    <dbReference type="NCBI Taxonomy" id="48254"/>
    <lineage>
        <taxon>Eukaryota</taxon>
        <taxon>Fungi</taxon>
        <taxon>Dikarya</taxon>
        <taxon>Ascomycota</taxon>
        <taxon>Saccharomycotina</taxon>
        <taxon>Saccharomycetes</taxon>
        <taxon>Saccharomycetales</taxon>
        <taxon>Saccharomycetaceae</taxon>
        <taxon>Torulaspora</taxon>
    </lineage>
</organism>
<dbReference type="GO" id="GO:0008270">
    <property type="term" value="F:zinc ion binding"/>
    <property type="evidence" value="ECO:0007669"/>
    <property type="project" value="UniProtKB-KW"/>
</dbReference>
<dbReference type="PANTHER" id="PTHR20922:SF13">
    <property type="entry name" value="DNL-TYPE ZINC FINGER PROTEIN"/>
    <property type="match status" value="1"/>
</dbReference>
<dbReference type="GO" id="GO:0030150">
    <property type="term" value="P:protein import into mitochondrial matrix"/>
    <property type="evidence" value="ECO:0007669"/>
    <property type="project" value="TreeGrafter"/>
</dbReference>
<dbReference type="PANTHER" id="PTHR20922">
    <property type="entry name" value="DNL-TYPE ZINC FINGER PROTEIN"/>
    <property type="match status" value="1"/>
</dbReference>
<proteinExistence type="predicted"/>
<dbReference type="GO" id="GO:0050821">
    <property type="term" value="P:protein stabilization"/>
    <property type="evidence" value="ECO:0007669"/>
    <property type="project" value="TreeGrafter"/>
</dbReference>
<dbReference type="Pfam" id="PF05180">
    <property type="entry name" value="zf-DNL"/>
    <property type="match status" value="1"/>
</dbReference>
<reference evidence="6 7" key="1">
    <citation type="submission" date="2020-06" db="EMBL/GenBank/DDBJ databases">
        <title>The yeast mating-type switching endonuclease HO is a domesticated member of an unorthodox homing genetic element family.</title>
        <authorList>
            <person name="Coughlan A.Y."/>
            <person name="Lombardi L."/>
            <person name="Braun-Galleani S."/>
            <person name="Martos A.R."/>
            <person name="Galeote V."/>
            <person name="Bigey F."/>
            <person name="Dequin S."/>
            <person name="Byrne K.P."/>
            <person name="Wolfe K.H."/>
        </authorList>
    </citation>
    <scope>NUCLEOTIDE SEQUENCE [LARGE SCALE GENOMIC DNA]</scope>
    <source>
        <strain evidence="6 7">CBS2947</strain>
    </source>
</reference>
<keyword evidence="3" id="KW-0862">Zinc</keyword>
<dbReference type="AlphaFoldDB" id="A0A7H9HU59"/>
<evidence type="ECO:0000256" key="2">
    <source>
        <dbReference type="ARBA" id="ARBA00022771"/>
    </source>
</evidence>
<dbReference type="Proteomes" id="UP000510647">
    <property type="component" value="Chromosome 5"/>
</dbReference>
<keyword evidence="7" id="KW-1185">Reference proteome</keyword>
<dbReference type="EMBL" id="CP059271">
    <property type="protein sequence ID" value="QLQ80890.1"/>
    <property type="molecule type" value="Genomic_DNA"/>
</dbReference>
<dbReference type="OrthoDB" id="512667at2759"/>
<feature type="domain" description="DNL-type" evidence="5">
    <location>
        <begin position="111"/>
        <end position="206"/>
    </location>
</feature>
<keyword evidence="2 4" id="KW-0863">Zinc-finger</keyword>
<accession>A0A7H9HU59</accession>
<dbReference type="InterPro" id="IPR007853">
    <property type="entry name" value="Znf_DNL-typ"/>
</dbReference>
<keyword evidence="1" id="KW-0479">Metal-binding</keyword>
<dbReference type="GO" id="GO:0006457">
    <property type="term" value="P:protein folding"/>
    <property type="evidence" value="ECO:0007669"/>
    <property type="project" value="TreeGrafter"/>
</dbReference>
<evidence type="ECO:0000256" key="4">
    <source>
        <dbReference type="PROSITE-ProRule" id="PRU00834"/>
    </source>
</evidence>
<sequence>MPFQVPSLRCSSYERCPFLSYNESTLLLLQKVKKVAISRPPRSVLLLNSLPMLPRLVARRPIGSLRTVLCVRTRLKSPLLHTFTTSTRIHRQREDGNGALNGSTKLGSFKVDKPMLMIAFTCKKCNNRSSHTMSKQAYTGGTVLITCPSCKNRHLIADHLKIFRDDRVTIEDILRAKGESVSSSTEDLVFEDIPRELQNVIGHHAKDAPKDLRQRLDNETVHALPEENKTD</sequence>
<evidence type="ECO:0000259" key="5">
    <source>
        <dbReference type="PROSITE" id="PS51501"/>
    </source>
</evidence>
<evidence type="ECO:0000256" key="3">
    <source>
        <dbReference type="ARBA" id="ARBA00022833"/>
    </source>
</evidence>
<dbReference type="PROSITE" id="PS51501">
    <property type="entry name" value="ZF_DNL"/>
    <property type="match status" value="1"/>
</dbReference>
<dbReference type="GO" id="GO:0005739">
    <property type="term" value="C:mitochondrion"/>
    <property type="evidence" value="ECO:0007669"/>
    <property type="project" value="TreeGrafter"/>
</dbReference>